<dbReference type="AlphaFoldDB" id="C5CIF7"/>
<name>C5CIF7_KOSOT</name>
<dbReference type="HOGENOM" id="CLU_031285_9_2_0"/>
<dbReference type="OrthoDB" id="9770625at2"/>
<evidence type="ECO:0000256" key="1">
    <source>
        <dbReference type="SAM" id="SignalP"/>
    </source>
</evidence>
<dbReference type="Pfam" id="PF01547">
    <property type="entry name" value="SBP_bac_1"/>
    <property type="match status" value="1"/>
</dbReference>
<dbReference type="InterPro" id="IPR050490">
    <property type="entry name" value="Bact_solute-bd_prot1"/>
</dbReference>
<accession>C5CIF7</accession>
<reference evidence="2 3" key="1">
    <citation type="submission" date="2009-06" db="EMBL/GenBank/DDBJ databases">
        <title>Complete sequence of Thermotogales bacterium TBF 19.5.1.</title>
        <authorList>
            <consortium name="US DOE Joint Genome Institute"/>
            <person name="Lucas S."/>
            <person name="Copeland A."/>
            <person name="Lapidus A."/>
            <person name="Glavina del Rio T."/>
            <person name="Tice H."/>
            <person name="Bruce D."/>
            <person name="Goodwin L."/>
            <person name="Pitluck S."/>
            <person name="Chertkov O."/>
            <person name="Brettin T."/>
            <person name="Detter J.C."/>
            <person name="Han C."/>
            <person name="Schmutz J."/>
            <person name="Larimer F."/>
            <person name="Land M."/>
            <person name="Hauser L."/>
            <person name="Kyrpides N."/>
            <person name="Ovchinnikova G."/>
            <person name="Noll K."/>
        </authorList>
    </citation>
    <scope>NUCLEOTIDE SEQUENCE [LARGE SCALE GENOMIC DNA]</scope>
    <source>
        <strain evidence="3">ATCC BAA-1733 / DSM 21960 / TBF 19.5.1</strain>
    </source>
</reference>
<dbReference type="Proteomes" id="UP000002382">
    <property type="component" value="Chromosome"/>
</dbReference>
<feature type="chain" id="PRO_5002947716" evidence="1">
    <location>
        <begin position="20"/>
        <end position="420"/>
    </location>
</feature>
<dbReference type="PANTHER" id="PTHR43649:SF12">
    <property type="entry name" value="DIACETYLCHITOBIOSE BINDING PROTEIN DASA"/>
    <property type="match status" value="1"/>
</dbReference>
<dbReference type="PANTHER" id="PTHR43649">
    <property type="entry name" value="ARABINOSE-BINDING PROTEIN-RELATED"/>
    <property type="match status" value="1"/>
</dbReference>
<dbReference type="Gene3D" id="3.40.190.10">
    <property type="entry name" value="Periplasmic binding protein-like II"/>
    <property type="match status" value="2"/>
</dbReference>
<protein>
    <submittedName>
        <fullName evidence="2">Extracellular solute-binding protein family 1</fullName>
    </submittedName>
</protein>
<dbReference type="EMBL" id="CP001634">
    <property type="protein sequence ID" value="ACR78891.1"/>
    <property type="molecule type" value="Genomic_DNA"/>
</dbReference>
<feature type="signal peptide" evidence="1">
    <location>
        <begin position="1"/>
        <end position="19"/>
    </location>
</feature>
<dbReference type="InterPro" id="IPR006059">
    <property type="entry name" value="SBP"/>
</dbReference>
<sequence>MRKFWFALLLLVISTSLMATTLNVLMEDVPETHIIKKLLPEFEASTGIKVNFEIVQYGDMHAKLVPQLLSPNCQYDLLQVDNYWAGEFSAAGWLEPLEKYVERDGFDISVYLPSMLNMVGYYNGTLYMIPMYNYAMGLIYRKDVLEDPEIQNMYRRKYGKEIAIPRSLDEYVELCKFIQENTNLYGSAMQAQRGDPIVMEWSNYLFSSGGDYYDEKWHSIINNEKGIKATQLYIDLLKHGAPKGALSFNLDDAYRIMSQGKAFSMISYNWMVAQLNDPEKSRIAGKVALEPMPGGVGLNGGWGWAIPRNAPDKEASWKFIKWVESFKVAKQRALLGGAPTRFDIFTDEDVVKAFPYYPKIMWLVMTAKPVPEFQYSSQMIEITGRELSLAATGEKSISKALDTIAKELDKLSKLAKLWKK</sequence>
<reference evidence="2 3" key="2">
    <citation type="journal article" date="2011" name="J. Bacteriol.">
        <title>Genome Sequence of Kosmotoga olearia Strain TBF 19.5.1, a Thermophilic Bacterium with a Wide Growth Temperature Range, Isolated from the Troll B Oil Platform in the North Sea.</title>
        <authorList>
            <person name="Swithers K.S."/>
            <person name="Dipippo J.L."/>
            <person name="Bruce D.C."/>
            <person name="Detter C."/>
            <person name="Tapia R."/>
            <person name="Han S."/>
            <person name="Goodwin L.A."/>
            <person name="Han J."/>
            <person name="Woyke T."/>
            <person name="Pitluck S."/>
            <person name="Pennacchio L."/>
            <person name="Nolan M."/>
            <person name="Mikhailova N."/>
            <person name="Land M.L."/>
            <person name="Nesbo C.L."/>
            <person name="Gogarten J.P."/>
            <person name="Noll K.M."/>
        </authorList>
    </citation>
    <scope>NUCLEOTIDE SEQUENCE [LARGE SCALE GENOMIC DNA]</scope>
    <source>
        <strain evidence="3">ATCC BAA-1733 / DSM 21960 / TBF 19.5.1</strain>
    </source>
</reference>
<dbReference type="STRING" id="521045.Kole_0165"/>
<gene>
    <name evidence="2" type="ordered locus">Kole_0165</name>
</gene>
<organism evidence="2 3">
    <name type="scientific">Kosmotoga olearia (strain ATCC BAA-1733 / DSM 21960 / TBF 19.5.1)</name>
    <dbReference type="NCBI Taxonomy" id="521045"/>
    <lineage>
        <taxon>Bacteria</taxon>
        <taxon>Thermotogati</taxon>
        <taxon>Thermotogota</taxon>
        <taxon>Thermotogae</taxon>
        <taxon>Kosmotogales</taxon>
        <taxon>Kosmotogaceae</taxon>
        <taxon>Kosmotoga</taxon>
    </lineage>
</organism>
<dbReference type="SUPFAM" id="SSF53850">
    <property type="entry name" value="Periplasmic binding protein-like II"/>
    <property type="match status" value="1"/>
</dbReference>
<proteinExistence type="predicted"/>
<dbReference type="KEGG" id="kol:Kole_0165"/>
<evidence type="ECO:0000313" key="3">
    <source>
        <dbReference type="Proteomes" id="UP000002382"/>
    </source>
</evidence>
<evidence type="ECO:0000313" key="2">
    <source>
        <dbReference type="EMBL" id="ACR78891.1"/>
    </source>
</evidence>
<dbReference type="eggNOG" id="COG1653">
    <property type="taxonomic scope" value="Bacteria"/>
</dbReference>
<keyword evidence="1" id="KW-0732">Signal</keyword>
<dbReference type="RefSeq" id="WP_012744679.1">
    <property type="nucleotide sequence ID" value="NC_012785.1"/>
</dbReference>
<keyword evidence="3" id="KW-1185">Reference proteome</keyword>